<dbReference type="NCBIfam" id="TIGR03170">
    <property type="entry name" value="flgA_cterm"/>
    <property type="match status" value="1"/>
</dbReference>
<dbReference type="Gene3D" id="2.30.30.760">
    <property type="match status" value="1"/>
</dbReference>
<comment type="subcellular location">
    <subcellularLocation>
        <location evidence="1 7">Periplasm</location>
    </subcellularLocation>
</comment>
<evidence type="ECO:0000256" key="1">
    <source>
        <dbReference type="ARBA" id="ARBA00004418"/>
    </source>
</evidence>
<dbReference type="GO" id="GO:0044780">
    <property type="term" value="P:bacterial-type flagellum assembly"/>
    <property type="evidence" value="ECO:0007669"/>
    <property type="project" value="InterPro"/>
</dbReference>
<dbReference type="CDD" id="cd11614">
    <property type="entry name" value="SAF_CpaB_FlgA_like"/>
    <property type="match status" value="1"/>
</dbReference>
<keyword evidence="7" id="KW-1005">Bacterial flagellum biogenesis</keyword>
<evidence type="ECO:0000259" key="8">
    <source>
        <dbReference type="SMART" id="SM00858"/>
    </source>
</evidence>
<evidence type="ECO:0000256" key="2">
    <source>
        <dbReference type="ARBA" id="ARBA00010474"/>
    </source>
</evidence>
<feature type="chain" id="PRO_5015370065" description="Flagella basal body P-ring formation protein FlgA" evidence="7">
    <location>
        <begin position="22"/>
        <end position="232"/>
    </location>
</feature>
<feature type="domain" description="SAF" evidence="8">
    <location>
        <begin position="107"/>
        <end position="169"/>
    </location>
</feature>
<proteinExistence type="inferred from homology"/>
<dbReference type="EMBL" id="PTIZ01000002">
    <property type="protein sequence ID" value="PPK77116.1"/>
    <property type="molecule type" value="Genomic_DNA"/>
</dbReference>
<keyword evidence="9" id="KW-0282">Flagellum</keyword>
<dbReference type="Pfam" id="PF17656">
    <property type="entry name" value="ChapFlgA_N"/>
    <property type="match status" value="1"/>
</dbReference>
<evidence type="ECO:0000256" key="4">
    <source>
        <dbReference type="ARBA" id="ARBA00022729"/>
    </source>
</evidence>
<accession>A0A2S6HI39</accession>
<keyword evidence="9" id="KW-0969">Cilium</keyword>
<comment type="function">
    <text evidence="6 7">Involved in the assembly process of the P-ring formation. It may associate with FlgF on the rod constituting a structure essential for the P-ring assembly or may act as a modulator protein for the P-ring assembly.</text>
</comment>
<keyword evidence="9" id="KW-0966">Cell projection</keyword>
<keyword evidence="4 7" id="KW-0732">Signal</keyword>
<feature type="signal peptide" evidence="7">
    <location>
        <begin position="1"/>
        <end position="21"/>
    </location>
</feature>
<comment type="caution">
    <text evidence="9">The sequence shown here is derived from an EMBL/GenBank/DDBJ whole genome shotgun (WGS) entry which is preliminary data.</text>
</comment>
<evidence type="ECO:0000313" key="10">
    <source>
        <dbReference type="Proteomes" id="UP000240010"/>
    </source>
</evidence>
<dbReference type="Proteomes" id="UP000240010">
    <property type="component" value="Unassembled WGS sequence"/>
</dbReference>
<keyword evidence="5 7" id="KW-0574">Periplasm</keyword>
<dbReference type="SMART" id="SM00858">
    <property type="entry name" value="SAF"/>
    <property type="match status" value="1"/>
</dbReference>
<evidence type="ECO:0000256" key="5">
    <source>
        <dbReference type="ARBA" id="ARBA00022764"/>
    </source>
</evidence>
<dbReference type="InterPro" id="IPR041231">
    <property type="entry name" value="FlgA_N"/>
</dbReference>
<evidence type="ECO:0000256" key="6">
    <source>
        <dbReference type="ARBA" id="ARBA00025643"/>
    </source>
</evidence>
<dbReference type="Pfam" id="PF13144">
    <property type="entry name" value="ChapFlgA"/>
    <property type="match status" value="1"/>
</dbReference>
<dbReference type="InterPro" id="IPR013974">
    <property type="entry name" value="SAF"/>
</dbReference>
<dbReference type="AlphaFoldDB" id="A0A2S6HI39"/>
<organism evidence="9 10">
    <name type="scientific">Methylobacter tundripaludum</name>
    <dbReference type="NCBI Taxonomy" id="173365"/>
    <lineage>
        <taxon>Bacteria</taxon>
        <taxon>Pseudomonadati</taxon>
        <taxon>Pseudomonadota</taxon>
        <taxon>Gammaproteobacteria</taxon>
        <taxon>Methylococcales</taxon>
        <taxon>Methylococcaceae</taxon>
        <taxon>Methylobacter</taxon>
    </lineage>
</organism>
<dbReference type="Gene3D" id="3.90.1210.10">
    <property type="entry name" value="Antifreeze-like/N-acetylneuraminic acid synthase C-terminal domain"/>
    <property type="match status" value="1"/>
</dbReference>
<evidence type="ECO:0000313" key="9">
    <source>
        <dbReference type="EMBL" id="PPK77116.1"/>
    </source>
</evidence>
<comment type="similarity">
    <text evidence="2 7">Belongs to the FlgA family.</text>
</comment>
<dbReference type="InterPro" id="IPR039246">
    <property type="entry name" value="Flagellar_FlgA"/>
</dbReference>
<evidence type="ECO:0000256" key="7">
    <source>
        <dbReference type="RuleBase" id="RU362063"/>
    </source>
</evidence>
<evidence type="ECO:0000256" key="3">
    <source>
        <dbReference type="ARBA" id="ARBA00014754"/>
    </source>
</evidence>
<dbReference type="GO" id="GO:0042597">
    <property type="term" value="C:periplasmic space"/>
    <property type="evidence" value="ECO:0007669"/>
    <property type="project" value="UniProtKB-SubCell"/>
</dbReference>
<dbReference type="PANTHER" id="PTHR36307:SF1">
    <property type="entry name" value="FLAGELLA BASAL BODY P-RING FORMATION PROTEIN FLGA"/>
    <property type="match status" value="1"/>
</dbReference>
<dbReference type="PANTHER" id="PTHR36307">
    <property type="entry name" value="FLAGELLA BASAL BODY P-RING FORMATION PROTEIN FLGA"/>
    <property type="match status" value="1"/>
</dbReference>
<reference evidence="9 10" key="1">
    <citation type="submission" date="2018-02" db="EMBL/GenBank/DDBJ databases">
        <title>Subsurface microbial communities from deep shales in Ohio and West Virginia, USA.</title>
        <authorList>
            <person name="Wrighton K."/>
        </authorList>
    </citation>
    <scope>NUCLEOTIDE SEQUENCE [LARGE SCALE GENOMIC DNA]</scope>
    <source>
        <strain evidence="9 10">OWC-DMM</strain>
    </source>
</reference>
<dbReference type="InterPro" id="IPR017585">
    <property type="entry name" value="SAF_FlgA"/>
</dbReference>
<sequence length="232" mass="25976">MIKNPPLILALAFVFFTTAHAEQNSQSHESIAEAVKNYVEQNINLSGEYEMSLTPLDSRLNLPQCTEPLEVFTTTDLIKAGRTTIGVRCNAEKKWSIFTSVIIKTYQMVVVLSQPIRRGEIITRQHLAIEKREVSKLREDFVIQMEQVENKQVTRQLDAGTILSLRNIAEPKLIKRGDKVVISTTKSDFSIKMNGVAMMDGTKGQLISVKNQNSGRIINATVIEPGLVSVNY</sequence>
<gene>
    <name evidence="9" type="ORF">B0F87_102222</name>
</gene>
<name>A0A2S6HI39_9GAMM</name>
<protein>
    <recommendedName>
        <fullName evidence="3 7">Flagella basal body P-ring formation protein FlgA</fullName>
    </recommendedName>
</protein>